<feature type="domain" description="HTH merR-type" evidence="3">
    <location>
        <begin position="1"/>
        <end position="32"/>
    </location>
</feature>
<evidence type="ECO:0000256" key="2">
    <source>
        <dbReference type="ARBA" id="ARBA00023163"/>
    </source>
</evidence>
<evidence type="ECO:0000313" key="5">
    <source>
        <dbReference type="Proteomes" id="UP000540412"/>
    </source>
</evidence>
<keyword evidence="2" id="KW-0804">Transcription</keyword>
<gene>
    <name evidence="4" type="ORF">BJY24_007056</name>
</gene>
<dbReference type="AlphaFoldDB" id="A0A7W9PL08"/>
<evidence type="ECO:0000256" key="1">
    <source>
        <dbReference type="ARBA" id="ARBA00023015"/>
    </source>
</evidence>
<keyword evidence="1" id="KW-0805">Transcription regulation</keyword>
<keyword evidence="4" id="KW-0238">DNA-binding</keyword>
<dbReference type="InterPro" id="IPR015358">
    <property type="entry name" value="Tscrpt_reg_MerR_DNA-bd"/>
</dbReference>
<accession>A0A7W9PL08</accession>
<dbReference type="Pfam" id="PF09278">
    <property type="entry name" value="MerR-DNA-bind"/>
    <property type="match status" value="1"/>
</dbReference>
<comment type="caution">
    <text evidence="4">The sequence shown here is derived from an EMBL/GenBank/DDBJ whole genome shotgun (WGS) entry which is preliminary data.</text>
</comment>
<dbReference type="InterPro" id="IPR000551">
    <property type="entry name" value="MerR-type_HTH_dom"/>
</dbReference>
<proteinExistence type="predicted"/>
<reference evidence="4 5" key="1">
    <citation type="submission" date="2020-08" db="EMBL/GenBank/DDBJ databases">
        <title>Sequencing the genomes of 1000 actinobacteria strains.</title>
        <authorList>
            <person name="Klenk H.-P."/>
        </authorList>
    </citation>
    <scope>NUCLEOTIDE SEQUENCE [LARGE SCALE GENOMIC DNA]</scope>
    <source>
        <strain evidence="4 5">DSM 43582</strain>
    </source>
</reference>
<dbReference type="Gene3D" id="1.10.1660.10">
    <property type="match status" value="1"/>
</dbReference>
<protein>
    <submittedName>
        <fullName evidence="4">DNA-binding transcriptional MerR regulator</fullName>
    </submittedName>
</protein>
<dbReference type="PROSITE" id="PS50937">
    <property type="entry name" value="HTH_MERR_2"/>
    <property type="match status" value="1"/>
</dbReference>
<dbReference type="GO" id="GO:0006355">
    <property type="term" value="P:regulation of DNA-templated transcription"/>
    <property type="evidence" value="ECO:0007669"/>
    <property type="project" value="InterPro"/>
</dbReference>
<dbReference type="SUPFAM" id="SSF46955">
    <property type="entry name" value="Putative DNA-binding domain"/>
    <property type="match status" value="1"/>
</dbReference>
<dbReference type="RefSeq" id="WP_040747480.1">
    <property type="nucleotide sequence ID" value="NZ_JACHIT010000002.1"/>
</dbReference>
<evidence type="ECO:0000259" key="3">
    <source>
        <dbReference type="PROSITE" id="PS50937"/>
    </source>
</evidence>
<dbReference type="InterPro" id="IPR009061">
    <property type="entry name" value="DNA-bd_dom_put_sf"/>
</dbReference>
<sequence length="97" mass="10690">MYDSGQLRRLAFVKLAQSLGIPLDTAAVVLDEPGPRWRERLDRQIDELEQVIARARAAQTFLAHARNCPSDHPADECPTMIAGLDQLIAGAPVAEDR</sequence>
<organism evidence="4 5">
    <name type="scientific">Nocardia transvalensis</name>
    <dbReference type="NCBI Taxonomy" id="37333"/>
    <lineage>
        <taxon>Bacteria</taxon>
        <taxon>Bacillati</taxon>
        <taxon>Actinomycetota</taxon>
        <taxon>Actinomycetes</taxon>
        <taxon>Mycobacteriales</taxon>
        <taxon>Nocardiaceae</taxon>
        <taxon>Nocardia</taxon>
    </lineage>
</organism>
<evidence type="ECO:0000313" key="4">
    <source>
        <dbReference type="EMBL" id="MBB5918144.1"/>
    </source>
</evidence>
<dbReference type="EMBL" id="JACHIT010000002">
    <property type="protein sequence ID" value="MBB5918144.1"/>
    <property type="molecule type" value="Genomic_DNA"/>
</dbReference>
<dbReference type="Proteomes" id="UP000540412">
    <property type="component" value="Unassembled WGS sequence"/>
</dbReference>
<keyword evidence="5" id="KW-1185">Reference proteome</keyword>
<dbReference type="GO" id="GO:0003677">
    <property type="term" value="F:DNA binding"/>
    <property type="evidence" value="ECO:0007669"/>
    <property type="project" value="UniProtKB-KW"/>
</dbReference>
<name>A0A7W9PL08_9NOCA</name>